<dbReference type="PROSITE" id="PS50893">
    <property type="entry name" value="ABC_TRANSPORTER_2"/>
    <property type="match status" value="1"/>
</dbReference>
<evidence type="ECO:0000313" key="11">
    <source>
        <dbReference type="Proteomes" id="UP000182400"/>
    </source>
</evidence>
<dbReference type="InterPro" id="IPR011527">
    <property type="entry name" value="ABC1_TM_dom"/>
</dbReference>
<feature type="transmembrane region" description="Helical" evidence="7">
    <location>
        <begin position="18"/>
        <end position="37"/>
    </location>
</feature>
<evidence type="ECO:0000256" key="4">
    <source>
        <dbReference type="ARBA" id="ARBA00022840"/>
    </source>
</evidence>
<dbReference type="PANTHER" id="PTHR24221:SF248">
    <property type="entry name" value="ABC TRANSPORTER TRANSMEMBRANE REGION"/>
    <property type="match status" value="1"/>
</dbReference>
<dbReference type="SUPFAM" id="SSF90123">
    <property type="entry name" value="ABC transporter transmembrane region"/>
    <property type="match status" value="1"/>
</dbReference>
<feature type="transmembrane region" description="Helical" evidence="7">
    <location>
        <begin position="44"/>
        <end position="65"/>
    </location>
</feature>
<dbReference type="Pfam" id="PF00005">
    <property type="entry name" value="ABC_tran"/>
    <property type="match status" value="1"/>
</dbReference>
<evidence type="ECO:0000313" key="10">
    <source>
        <dbReference type="EMBL" id="SFP54536.1"/>
    </source>
</evidence>
<comment type="subcellular location">
    <subcellularLocation>
        <location evidence="1">Cell membrane</location>
        <topology evidence="1">Multi-pass membrane protein</topology>
    </subcellularLocation>
</comment>
<sequence length="559" mass="60639">MNEFFRRIALQPRLRLELWLSSLLINLLGLASSLYSIHVLNRYLALGVDATLVTLTLGAVMAVGFEVLLRNARLRVAQWLCARADTELGETLFEGAVRGQYALVEQLPHTARREILSGQSTVQQCFGAPNLVTLLDTPFAFVFVVVLGMLSPFLACMALLVMVGVTLVSLLAQRRLREPMEAQSRIAIQMAGYQHNLTAGGEMVRAFSAADALKEKWRACADDQAEQRAQLNRLQNTMQNASYAGTLILSMVIMGLGAREVLAGNLDIGSLIGCNILASRALAALTRALGLGEQIGRGQRALELSRQLCAIPRERAEGVRLGQTRGSLRFEDMAFGYPKQAVPVLEHFDYSLEAGKVLVFTGANGSGKTTLARLLVGLLEPSRGHLLVDGMDLRQADPQWWRRQVAYLPQEPQFFDGTLRENLCVLAPETADAKVLELCRELAVGAFVEGGAEGLGLVVRNGGGSIPLGIRRRLALVRAVLGGGQLVVLDDPTEGVDAEGCKAIAALLSRLVREGRTLVMMSNESFILGAADTVIDLNYKPVPRVLRDGKPAREGVQHG</sequence>
<dbReference type="GO" id="GO:0016887">
    <property type="term" value="F:ATP hydrolysis activity"/>
    <property type="evidence" value="ECO:0007669"/>
    <property type="project" value="InterPro"/>
</dbReference>
<dbReference type="GO" id="GO:0005524">
    <property type="term" value="F:ATP binding"/>
    <property type="evidence" value="ECO:0007669"/>
    <property type="project" value="UniProtKB-KW"/>
</dbReference>
<dbReference type="SUPFAM" id="SSF52540">
    <property type="entry name" value="P-loop containing nucleoside triphosphate hydrolases"/>
    <property type="match status" value="1"/>
</dbReference>
<dbReference type="EMBL" id="FOWP01000014">
    <property type="protein sequence ID" value="SFP54536.1"/>
    <property type="molecule type" value="Genomic_DNA"/>
</dbReference>
<dbReference type="Gene3D" id="3.40.50.300">
    <property type="entry name" value="P-loop containing nucleotide triphosphate hydrolases"/>
    <property type="match status" value="1"/>
</dbReference>
<keyword evidence="6 7" id="KW-0472">Membrane</keyword>
<dbReference type="AlphaFoldDB" id="A0A1I5R956"/>
<evidence type="ECO:0000256" key="7">
    <source>
        <dbReference type="SAM" id="Phobius"/>
    </source>
</evidence>
<dbReference type="Gene3D" id="1.20.1560.10">
    <property type="entry name" value="ABC transporter type 1, transmembrane domain"/>
    <property type="match status" value="1"/>
</dbReference>
<dbReference type="Proteomes" id="UP000182400">
    <property type="component" value="Unassembled WGS sequence"/>
</dbReference>
<dbReference type="InterPro" id="IPR003593">
    <property type="entry name" value="AAA+_ATPase"/>
</dbReference>
<evidence type="ECO:0000256" key="3">
    <source>
        <dbReference type="ARBA" id="ARBA00022741"/>
    </source>
</evidence>
<dbReference type="InterPro" id="IPR039421">
    <property type="entry name" value="Type_1_exporter"/>
</dbReference>
<feature type="transmembrane region" description="Helical" evidence="7">
    <location>
        <begin position="139"/>
        <end position="172"/>
    </location>
</feature>
<keyword evidence="4 10" id="KW-0067">ATP-binding</keyword>
<name>A0A1I5R956_9GAMM</name>
<evidence type="ECO:0000256" key="6">
    <source>
        <dbReference type="ARBA" id="ARBA00023136"/>
    </source>
</evidence>
<dbReference type="GO" id="GO:0034040">
    <property type="term" value="F:ATPase-coupled lipid transmembrane transporter activity"/>
    <property type="evidence" value="ECO:0007669"/>
    <property type="project" value="TreeGrafter"/>
</dbReference>
<dbReference type="OrthoDB" id="9806127at2"/>
<feature type="domain" description="ABC transmembrane type-1" evidence="9">
    <location>
        <begin position="20"/>
        <end position="297"/>
    </location>
</feature>
<keyword evidence="2 7" id="KW-0812">Transmembrane</keyword>
<dbReference type="SMART" id="SM00382">
    <property type="entry name" value="AAA"/>
    <property type="match status" value="1"/>
</dbReference>
<organism evidence="10 11">
    <name type="scientific">Ectopseudomonas composti</name>
    <dbReference type="NCBI Taxonomy" id="658457"/>
    <lineage>
        <taxon>Bacteria</taxon>
        <taxon>Pseudomonadati</taxon>
        <taxon>Pseudomonadota</taxon>
        <taxon>Gammaproteobacteria</taxon>
        <taxon>Pseudomonadales</taxon>
        <taxon>Pseudomonadaceae</taxon>
        <taxon>Ectopseudomonas</taxon>
    </lineage>
</organism>
<keyword evidence="5 7" id="KW-1133">Transmembrane helix</keyword>
<dbReference type="CDD" id="cd03228">
    <property type="entry name" value="ABCC_MRP_Like"/>
    <property type="match status" value="1"/>
</dbReference>
<dbReference type="PROSITE" id="PS50929">
    <property type="entry name" value="ABC_TM1F"/>
    <property type="match status" value="1"/>
</dbReference>
<dbReference type="STRING" id="658457.SAMN05216601_114102"/>
<dbReference type="InterPro" id="IPR027417">
    <property type="entry name" value="P-loop_NTPase"/>
</dbReference>
<keyword evidence="3" id="KW-0547">Nucleotide-binding</keyword>
<gene>
    <name evidence="10" type="ORF">SAMN05216601_114102</name>
</gene>
<evidence type="ECO:0000256" key="1">
    <source>
        <dbReference type="ARBA" id="ARBA00004651"/>
    </source>
</evidence>
<dbReference type="RefSeq" id="WP_074941256.1">
    <property type="nucleotide sequence ID" value="NZ_FOWP01000014.1"/>
</dbReference>
<accession>A0A1I5R956</accession>
<dbReference type="GO" id="GO:0005886">
    <property type="term" value="C:plasma membrane"/>
    <property type="evidence" value="ECO:0007669"/>
    <property type="project" value="UniProtKB-SubCell"/>
</dbReference>
<reference evidence="10 11" key="1">
    <citation type="submission" date="2016-10" db="EMBL/GenBank/DDBJ databases">
        <authorList>
            <person name="de Groot N.N."/>
        </authorList>
    </citation>
    <scope>NUCLEOTIDE SEQUENCE [LARGE SCALE GENOMIC DNA]</scope>
    <source>
        <strain evidence="10 11">CCUG 59231</strain>
    </source>
</reference>
<evidence type="ECO:0000256" key="5">
    <source>
        <dbReference type="ARBA" id="ARBA00022989"/>
    </source>
</evidence>
<feature type="domain" description="ABC transporter" evidence="8">
    <location>
        <begin position="328"/>
        <end position="559"/>
    </location>
</feature>
<dbReference type="InterPro" id="IPR036640">
    <property type="entry name" value="ABC1_TM_sf"/>
</dbReference>
<feature type="transmembrane region" description="Helical" evidence="7">
    <location>
        <begin position="241"/>
        <end position="262"/>
    </location>
</feature>
<proteinExistence type="predicted"/>
<dbReference type="PANTHER" id="PTHR24221">
    <property type="entry name" value="ATP-BINDING CASSETTE SUB-FAMILY B"/>
    <property type="match status" value="1"/>
</dbReference>
<evidence type="ECO:0000256" key="2">
    <source>
        <dbReference type="ARBA" id="ARBA00022692"/>
    </source>
</evidence>
<evidence type="ECO:0000259" key="9">
    <source>
        <dbReference type="PROSITE" id="PS50929"/>
    </source>
</evidence>
<protein>
    <submittedName>
        <fullName evidence="10">ATP-binding cassette, subfamily C, LapB</fullName>
    </submittedName>
</protein>
<dbReference type="InterPro" id="IPR003439">
    <property type="entry name" value="ABC_transporter-like_ATP-bd"/>
</dbReference>
<dbReference type="GO" id="GO:0140359">
    <property type="term" value="F:ABC-type transporter activity"/>
    <property type="evidence" value="ECO:0007669"/>
    <property type="project" value="InterPro"/>
</dbReference>
<evidence type="ECO:0000259" key="8">
    <source>
        <dbReference type="PROSITE" id="PS50893"/>
    </source>
</evidence>